<feature type="domain" description="Glycosyl hydrolase family 32 N-terminal" evidence="6">
    <location>
        <begin position="28"/>
        <end position="298"/>
    </location>
</feature>
<dbReference type="Gene3D" id="2.115.10.20">
    <property type="entry name" value="Glycosyl hydrolase domain, family 43"/>
    <property type="match status" value="1"/>
</dbReference>
<sequence>MMRLRLLLAGLFALSLPVQAQEGPARWHFKPKDHALGDVHPFFHEGRCYLYYLKPGKYEAALTISTSDDWLQWSEAPLTHGPVKPEDWMKPYFVLGVFRDSKAKVFRSFYGHLEGRMVSSTSGDLRHWECAPREFHVPPAGYYQRRRDPYVFWIPERKQWGCVMTTWMKDRPKETAGAVSLATSPDLKVWKDHGPILDPGNIGEPEVPQMFRLGGRWILLASIYDRAVGPPVYWGSESPTGPWKMEPEGQLDGKDLCAAQIDFEREVPVLFGWIPLKPSTPGGQHWGGHLALPREVHVLPSGRLGTRLPSRVVDTFKKLPWVEKPDFTVEKKPHTLEGSWQRLAVEFTLALPEGVDEVQVNIAPLGRVILKRDQIRILDSAGECWSDLPVKLPAAKPVQVKLFVEQDMVECFVHEVYSLAARVPAQAGKLSLSFDAGHSGAQVTKLRVSEWELARDP</sequence>
<evidence type="ECO:0000256" key="2">
    <source>
        <dbReference type="ARBA" id="ARBA00012758"/>
    </source>
</evidence>
<comment type="caution">
    <text evidence="7">The sequence shown here is derived from an EMBL/GenBank/DDBJ whole genome shotgun (WGS) entry which is preliminary data.</text>
</comment>
<evidence type="ECO:0000313" key="7">
    <source>
        <dbReference type="EMBL" id="RBP47279.1"/>
    </source>
</evidence>
<dbReference type="EC" id="3.2.1.26" evidence="2"/>
<dbReference type="SUPFAM" id="SSF75005">
    <property type="entry name" value="Arabinanase/levansucrase/invertase"/>
    <property type="match status" value="1"/>
</dbReference>
<name>A0A366HUB8_9BACT</name>
<proteinExistence type="inferred from homology"/>
<dbReference type="EMBL" id="QNRR01000001">
    <property type="protein sequence ID" value="RBP47279.1"/>
    <property type="molecule type" value="Genomic_DNA"/>
</dbReference>
<evidence type="ECO:0000259" key="6">
    <source>
        <dbReference type="Pfam" id="PF00251"/>
    </source>
</evidence>
<dbReference type="InterPro" id="IPR051214">
    <property type="entry name" value="GH32_Enzymes"/>
</dbReference>
<dbReference type="InterPro" id="IPR013148">
    <property type="entry name" value="Glyco_hydro_32_N"/>
</dbReference>
<evidence type="ECO:0000256" key="5">
    <source>
        <dbReference type="SAM" id="SignalP"/>
    </source>
</evidence>
<gene>
    <name evidence="7" type="ORF">DES53_10176</name>
</gene>
<dbReference type="PANTHER" id="PTHR43101">
    <property type="entry name" value="BETA-FRUCTOSIDASE"/>
    <property type="match status" value="1"/>
</dbReference>
<dbReference type="GO" id="GO:0004564">
    <property type="term" value="F:beta-fructofuranosidase activity"/>
    <property type="evidence" value="ECO:0007669"/>
    <property type="project" value="UniProtKB-EC"/>
</dbReference>
<dbReference type="RefSeq" id="WP_113956226.1">
    <property type="nucleotide sequence ID" value="NZ_QNRR01000001.1"/>
</dbReference>
<dbReference type="Proteomes" id="UP000253426">
    <property type="component" value="Unassembled WGS sequence"/>
</dbReference>
<dbReference type="SMART" id="SM00640">
    <property type="entry name" value="Glyco_32"/>
    <property type="match status" value="1"/>
</dbReference>
<dbReference type="Pfam" id="PF00251">
    <property type="entry name" value="Glyco_hydro_32N"/>
    <property type="match status" value="1"/>
</dbReference>
<reference evidence="7 8" key="1">
    <citation type="submission" date="2018-06" db="EMBL/GenBank/DDBJ databases">
        <title>Genomic Encyclopedia of Type Strains, Phase IV (KMG-IV): sequencing the most valuable type-strain genomes for metagenomic binning, comparative biology and taxonomic classification.</title>
        <authorList>
            <person name="Goeker M."/>
        </authorList>
    </citation>
    <scope>NUCLEOTIDE SEQUENCE [LARGE SCALE GENOMIC DNA]</scope>
    <source>
        <strain evidence="7 8">DSM 25532</strain>
    </source>
</reference>
<dbReference type="AlphaFoldDB" id="A0A366HUB8"/>
<keyword evidence="4" id="KW-0326">Glycosidase</keyword>
<dbReference type="InterPro" id="IPR001362">
    <property type="entry name" value="Glyco_hydro_32"/>
</dbReference>
<protein>
    <recommendedName>
        <fullName evidence="2">beta-fructofuranosidase</fullName>
        <ecNumber evidence="2">3.2.1.26</ecNumber>
    </recommendedName>
</protein>
<comment type="similarity">
    <text evidence="1">Belongs to the glycosyl hydrolase 32 family.</text>
</comment>
<feature type="signal peptide" evidence="5">
    <location>
        <begin position="1"/>
        <end position="20"/>
    </location>
</feature>
<dbReference type="InterPro" id="IPR023296">
    <property type="entry name" value="Glyco_hydro_beta-prop_sf"/>
</dbReference>
<keyword evidence="5" id="KW-0732">Signal</keyword>
<evidence type="ECO:0000256" key="3">
    <source>
        <dbReference type="ARBA" id="ARBA00022801"/>
    </source>
</evidence>
<evidence type="ECO:0000256" key="4">
    <source>
        <dbReference type="ARBA" id="ARBA00023295"/>
    </source>
</evidence>
<keyword evidence="3 7" id="KW-0378">Hydrolase</keyword>
<accession>A0A366HUB8</accession>
<keyword evidence="8" id="KW-1185">Reference proteome</keyword>
<dbReference type="GO" id="GO:0005975">
    <property type="term" value="P:carbohydrate metabolic process"/>
    <property type="evidence" value="ECO:0007669"/>
    <property type="project" value="InterPro"/>
</dbReference>
<feature type="chain" id="PRO_5017017517" description="beta-fructofuranosidase" evidence="5">
    <location>
        <begin position="21"/>
        <end position="457"/>
    </location>
</feature>
<dbReference type="OrthoDB" id="9759709at2"/>
<dbReference type="PANTHER" id="PTHR43101:SF1">
    <property type="entry name" value="BETA-FRUCTOSIDASE"/>
    <property type="match status" value="1"/>
</dbReference>
<evidence type="ECO:0000256" key="1">
    <source>
        <dbReference type="ARBA" id="ARBA00009902"/>
    </source>
</evidence>
<evidence type="ECO:0000313" key="8">
    <source>
        <dbReference type="Proteomes" id="UP000253426"/>
    </source>
</evidence>
<organism evidence="7 8">
    <name type="scientific">Roseimicrobium gellanilyticum</name>
    <dbReference type="NCBI Taxonomy" id="748857"/>
    <lineage>
        <taxon>Bacteria</taxon>
        <taxon>Pseudomonadati</taxon>
        <taxon>Verrucomicrobiota</taxon>
        <taxon>Verrucomicrobiia</taxon>
        <taxon>Verrucomicrobiales</taxon>
        <taxon>Verrucomicrobiaceae</taxon>
        <taxon>Roseimicrobium</taxon>
    </lineage>
</organism>